<organism evidence="3 4">
    <name type="scientific">Lipingzhangella rawalii</name>
    <dbReference type="NCBI Taxonomy" id="2055835"/>
    <lineage>
        <taxon>Bacteria</taxon>
        <taxon>Bacillati</taxon>
        <taxon>Actinomycetota</taxon>
        <taxon>Actinomycetes</taxon>
        <taxon>Streptosporangiales</taxon>
        <taxon>Nocardiopsidaceae</taxon>
        <taxon>Lipingzhangella</taxon>
    </lineage>
</organism>
<dbReference type="EMBL" id="JAVLVT010000001">
    <property type="protein sequence ID" value="MDS1268832.1"/>
    <property type="molecule type" value="Genomic_DNA"/>
</dbReference>
<dbReference type="RefSeq" id="WP_310910343.1">
    <property type="nucleotide sequence ID" value="NZ_JAVLVT010000001.1"/>
</dbReference>
<feature type="transmembrane region" description="Helical" evidence="2">
    <location>
        <begin position="128"/>
        <end position="145"/>
    </location>
</feature>
<feature type="compositionally biased region" description="Basic and acidic residues" evidence="1">
    <location>
        <begin position="15"/>
        <end position="41"/>
    </location>
</feature>
<feature type="transmembrane region" description="Helical" evidence="2">
    <location>
        <begin position="206"/>
        <end position="225"/>
    </location>
</feature>
<feature type="region of interest" description="Disordered" evidence="1">
    <location>
        <begin position="1"/>
        <end position="48"/>
    </location>
</feature>
<dbReference type="Pfam" id="PF11361">
    <property type="entry name" value="DUF3159"/>
    <property type="match status" value="1"/>
</dbReference>
<feature type="transmembrane region" description="Helical" evidence="2">
    <location>
        <begin position="103"/>
        <end position="121"/>
    </location>
</feature>
<keyword evidence="2" id="KW-1133">Transmembrane helix</keyword>
<protein>
    <submittedName>
        <fullName evidence="3">DUF3159 domain-containing protein</fullName>
    </submittedName>
</protein>
<evidence type="ECO:0000313" key="4">
    <source>
        <dbReference type="Proteomes" id="UP001250214"/>
    </source>
</evidence>
<dbReference type="InterPro" id="IPR016566">
    <property type="entry name" value="UCP010219"/>
</dbReference>
<dbReference type="Proteomes" id="UP001250214">
    <property type="component" value="Unassembled WGS sequence"/>
</dbReference>
<sequence length="287" mass="30498">MSKSQSTPGPEGEPGADHPRTDPDAAQDHTSGDSPPEDHVRGVVSEQTVESAVRRELAKALGGKRGMVETAIPTVLFTITYLVLQDRPGLREFGLLDDPALEWALGLGIGAALLLVVVRLLQRSQVQYVINSLIGIAIAALFAARSGQAEDAFLPGIIYNAVYAAVLVVSILVRWPAVGLLIGAVTQDVQHRWRHNPAVVQLSSRLTWLLVVPCVLRVAVQYPLYLVASNDVAWALGALGGAKVAMGWPLQVAALAAMVWLLARGHTPLTSVEGLGEVSGRPAGRLE</sequence>
<keyword evidence="2" id="KW-0812">Transmembrane</keyword>
<proteinExistence type="predicted"/>
<keyword evidence="2" id="KW-0472">Membrane</keyword>
<evidence type="ECO:0000256" key="2">
    <source>
        <dbReference type="SAM" id="Phobius"/>
    </source>
</evidence>
<accession>A0ABU2H1G6</accession>
<name>A0ABU2H1G6_9ACTN</name>
<evidence type="ECO:0000256" key="1">
    <source>
        <dbReference type="SAM" id="MobiDB-lite"/>
    </source>
</evidence>
<keyword evidence="4" id="KW-1185">Reference proteome</keyword>
<feature type="transmembrane region" description="Helical" evidence="2">
    <location>
        <begin position="66"/>
        <end position="83"/>
    </location>
</feature>
<feature type="transmembrane region" description="Helical" evidence="2">
    <location>
        <begin position="245"/>
        <end position="263"/>
    </location>
</feature>
<evidence type="ECO:0000313" key="3">
    <source>
        <dbReference type="EMBL" id="MDS1268832.1"/>
    </source>
</evidence>
<comment type="caution">
    <text evidence="3">The sequence shown here is derived from an EMBL/GenBank/DDBJ whole genome shotgun (WGS) entry which is preliminary data.</text>
</comment>
<gene>
    <name evidence="3" type="ORF">RIF23_00835</name>
</gene>
<reference evidence="4" key="1">
    <citation type="submission" date="2023-07" db="EMBL/GenBank/DDBJ databases">
        <title>Novel species in the genus Lipingzhangella isolated from Sambhar Salt Lake.</title>
        <authorList>
            <person name="Jiya N."/>
            <person name="Kajale S."/>
            <person name="Sharma A."/>
        </authorList>
    </citation>
    <scope>NUCLEOTIDE SEQUENCE [LARGE SCALE GENOMIC DNA]</scope>
    <source>
        <strain evidence="4">LS1_29</strain>
    </source>
</reference>
<feature type="transmembrane region" description="Helical" evidence="2">
    <location>
        <begin position="157"/>
        <end position="185"/>
    </location>
</feature>